<dbReference type="CDD" id="cd10315">
    <property type="entry name" value="CBM41_pullulanase"/>
    <property type="match status" value="1"/>
</dbReference>
<proteinExistence type="inferred from homology"/>
<protein>
    <submittedName>
        <fullName evidence="7">Alpha-1,6-glucosidase domain-containing protein</fullName>
    </submittedName>
</protein>
<keyword evidence="4" id="KW-0326">Glycosidase</keyword>
<sequence>MLPTTMKKLLIVTSLSCGVLACDGSDTNNNNPTATSTNNQAPTVAEFTASVDPSAPLVYTYSWSVSDPDGDTLTCTLNPGDGQQTPIINDCANNNSIEITYESAGDFTPSFRANDNENAYATADIDISVSTGIVMPDPVIVASANQLVVFYNRPDNTYTDWVLHLWNNSDCEAYADFAIDGGTDWNTGQAQTGIDPNYGAYWVLDLKDSYGECANFIVHKGDEKDLGGGDLRADLTGERTFWTLSGKSFLYNQPTLFPKGAQIEDIAAHWANVNTMYWNVPAANTAKVRIYSSASDDMGFDSAAGIDGDNYIEYMPDMSETHPATTLGMPRYSGQAAFTTSNANDTKAKQMLMGKLLAIAYDVTDKPIAATHVQTPRILDALYTSGMMDADEAELGLVYDGNDIISNLWAPTAQSVILNVFNADKILQTSHEMSLNTDTGIWSFSVPNTVDRSFYRFELTLYHPQNHRFETVHVTDPYSVSLSTNGMYSQFVNLTDSDLMPTGWEEHMIPTVMDPEDAIIYEGHIRDFSVRDASTSEINRGKYLAFTEESSVPVTHLKSLVAAGLTHFQMLPANDIASINEDSSTRVNITDTVADLCAHNSSAPVCGVEDNAATLLSVFESYDANSNDAQALLQAMRKLDSFNWGYDPKHYTTPEGSYASNSDGATRILEMRQMNQALHEMGLRVVLDVVYNHTNSSGLFDDSVLDKVVPGYYHRRDLVSGNVITDTCCQDTAPEHKMMDKLMSDSLMTWTQAYKFDGFRFDIMSNNSVDSILNARARVQTVDADNYFYGEGWTRADQGYIQAQQNNMAGTEVATFNDRSRDIIRGGDLFNGSSNLNNLDIIRLGLAGTLENYELQDKNGIKKLGKNFSQSAYAKDPADVINYVSKHDNETLWDQLQYGLASDMSVSNRVRAQNIAATLPLISQGIPFFQLGGDFIRSKSMDRNTYDAGDWFNYVDFTKSTNNWNVGLPLAEDNKTKWEDISGLISNSESSVQSSDIEMASMVFNEFLSIRKASKLFRLTSEADVLQRVGFHNTGSSQTQGLIVMSIDDGLGLTDLDANNDAIVVIVNGSPQEQSHTVATADGFELHAVQQNSADSTVQMASFIADIDSGTFTVPALTTAVFVKPQGDMQSTGLAADATSNQPDVAPYGDVVVYLRGSMNNWGNDGLTEADSFVYEGNNTYSLDVTLSAGQQTFKIASNDWSAVNLGYNEMTYAADSVTVSDDGGNLTFNVASDSLYTFTLDASTTTPVLGIVAKSETVDCTALIDSADPAPFTIAGSGQLYVRGSHSGWNAEADYQLHYKGDNKYQAVANFDGEFQFKLASDDGSWTTQLWAQAPGTTDLNAESLDLGVSYAVAYDDGGLGNNQANLAAGQYSILLTLNSENPSNGFDIGSMIIQQCQTE</sequence>
<dbReference type="RefSeq" id="WP_348395113.1">
    <property type="nucleotide sequence ID" value="NZ_CP136600.1"/>
</dbReference>
<dbReference type="Gene3D" id="2.60.40.10">
    <property type="entry name" value="Immunoglobulins"/>
    <property type="match status" value="2"/>
</dbReference>
<evidence type="ECO:0000313" key="7">
    <source>
        <dbReference type="EMBL" id="WOH36299.1"/>
    </source>
</evidence>
<dbReference type="PROSITE" id="PS51257">
    <property type="entry name" value="PROKAR_LIPOPROTEIN"/>
    <property type="match status" value="1"/>
</dbReference>
<dbReference type="CDD" id="cd11341">
    <property type="entry name" value="AmyAc_Pullulanase_LD-like"/>
    <property type="match status" value="1"/>
</dbReference>
<dbReference type="Pfam" id="PF17967">
    <property type="entry name" value="Pullulanase_N2"/>
    <property type="match status" value="1"/>
</dbReference>
<reference evidence="7 8" key="1">
    <citation type="submission" date="2023-09" db="EMBL/GenBank/DDBJ databases">
        <authorList>
            <person name="Qi X."/>
        </authorList>
    </citation>
    <scope>NUCLEOTIDE SEQUENCE [LARGE SCALE GENOMIC DNA]</scope>
    <source>
        <strain evidence="7 8">S1-1</strain>
    </source>
</reference>
<feature type="domain" description="PKD/Chitinase" evidence="6">
    <location>
        <begin position="44"/>
        <end position="132"/>
    </location>
</feature>
<accession>A0ABZ0GKA4</accession>
<feature type="chain" id="PRO_5046645130" evidence="5">
    <location>
        <begin position="22"/>
        <end position="1401"/>
    </location>
</feature>
<evidence type="ECO:0000259" key="6">
    <source>
        <dbReference type="SMART" id="SM00089"/>
    </source>
</evidence>
<dbReference type="Pfam" id="PF18494">
    <property type="entry name" value="Pullulanase_Ins"/>
    <property type="match status" value="1"/>
</dbReference>
<dbReference type="Gene3D" id="2.60.40.1130">
    <property type="entry name" value="Rab geranylgeranyltransferase alpha-subunit, insert domain"/>
    <property type="match status" value="1"/>
</dbReference>
<dbReference type="Gene3D" id="2.60.40.3620">
    <property type="match status" value="1"/>
</dbReference>
<keyword evidence="3" id="KW-0378">Hydrolase</keyword>
<evidence type="ECO:0000256" key="5">
    <source>
        <dbReference type="SAM" id="SignalP"/>
    </source>
</evidence>
<gene>
    <name evidence="7" type="ORF">RI844_13070</name>
</gene>
<feature type="signal peptide" evidence="5">
    <location>
        <begin position="1"/>
        <end position="21"/>
    </location>
</feature>
<evidence type="ECO:0000256" key="1">
    <source>
        <dbReference type="ARBA" id="ARBA00008061"/>
    </source>
</evidence>
<dbReference type="SUPFAM" id="SSF51011">
    <property type="entry name" value="Glycosyl hydrolase domain"/>
    <property type="match status" value="1"/>
</dbReference>
<evidence type="ECO:0000256" key="3">
    <source>
        <dbReference type="ARBA" id="ARBA00022801"/>
    </source>
</evidence>
<dbReference type="Pfam" id="PF03714">
    <property type="entry name" value="PUD"/>
    <property type="match status" value="1"/>
</dbReference>
<dbReference type="Gene3D" id="3.20.20.80">
    <property type="entry name" value="Glycosidases"/>
    <property type="match status" value="1"/>
</dbReference>
<dbReference type="InterPro" id="IPR041111">
    <property type="entry name" value="Pullulanase_Ins"/>
</dbReference>
<dbReference type="SUPFAM" id="SSF49299">
    <property type="entry name" value="PKD domain"/>
    <property type="match status" value="1"/>
</dbReference>
<dbReference type="SUPFAM" id="SSF49452">
    <property type="entry name" value="Starch-binding domain-like"/>
    <property type="match status" value="1"/>
</dbReference>
<evidence type="ECO:0000313" key="8">
    <source>
        <dbReference type="Proteomes" id="UP001301442"/>
    </source>
</evidence>
<dbReference type="Gene3D" id="2.60.40.1110">
    <property type="match status" value="1"/>
</dbReference>
<dbReference type="Gene3D" id="2.60.40.1180">
    <property type="entry name" value="Golgi alpha-mannosidase II"/>
    <property type="match status" value="1"/>
</dbReference>
<dbReference type="Proteomes" id="UP001301442">
    <property type="component" value="Chromosome"/>
</dbReference>
<dbReference type="InterPro" id="IPR013783">
    <property type="entry name" value="Ig-like_fold"/>
</dbReference>
<evidence type="ECO:0000256" key="4">
    <source>
        <dbReference type="ARBA" id="ARBA00023295"/>
    </source>
</evidence>
<dbReference type="CDD" id="cd02860">
    <property type="entry name" value="E_set_Pullulanase"/>
    <property type="match status" value="1"/>
</dbReference>
<evidence type="ECO:0000256" key="2">
    <source>
        <dbReference type="ARBA" id="ARBA00022729"/>
    </source>
</evidence>
<dbReference type="SUPFAM" id="SSF51445">
    <property type="entry name" value="(Trans)glycosidases"/>
    <property type="match status" value="1"/>
</dbReference>
<keyword evidence="2 5" id="KW-0732">Signal</keyword>
<dbReference type="Pfam" id="PF11852">
    <property type="entry name" value="Pullul_strch_C"/>
    <property type="match status" value="1"/>
</dbReference>
<dbReference type="InterPro" id="IPR022409">
    <property type="entry name" value="PKD/Chitinase_dom"/>
</dbReference>
<dbReference type="PANTHER" id="PTHR43002">
    <property type="entry name" value="GLYCOGEN DEBRANCHING ENZYME"/>
    <property type="match status" value="1"/>
</dbReference>
<name>A0ABZ0GKA4_9GAMM</name>
<keyword evidence="8" id="KW-1185">Reference proteome</keyword>
<dbReference type="EMBL" id="CP136600">
    <property type="protein sequence ID" value="WOH36299.1"/>
    <property type="molecule type" value="Genomic_DNA"/>
</dbReference>
<organism evidence="7 8">
    <name type="scientific">Thalassotalea fonticola</name>
    <dbReference type="NCBI Taxonomy" id="3065649"/>
    <lineage>
        <taxon>Bacteria</taxon>
        <taxon>Pseudomonadati</taxon>
        <taxon>Pseudomonadota</taxon>
        <taxon>Gammaproteobacteria</taxon>
        <taxon>Alteromonadales</taxon>
        <taxon>Colwelliaceae</taxon>
        <taxon>Thalassotalea</taxon>
    </lineage>
</organism>
<dbReference type="Pfam" id="PF02922">
    <property type="entry name" value="CBM_48"/>
    <property type="match status" value="1"/>
</dbReference>
<dbReference type="InterPro" id="IPR013784">
    <property type="entry name" value="Carb-bd-like_fold"/>
</dbReference>
<dbReference type="InterPro" id="IPR040671">
    <property type="entry name" value="Pullulanase_N2"/>
</dbReference>
<dbReference type="InterPro" id="IPR005323">
    <property type="entry name" value="CBM41_pullulanase"/>
</dbReference>
<dbReference type="InterPro" id="IPR014756">
    <property type="entry name" value="Ig_E-set"/>
</dbReference>
<dbReference type="CDD" id="cd02861">
    <property type="entry name" value="E_set_pullulanase_like"/>
    <property type="match status" value="1"/>
</dbReference>
<dbReference type="SMART" id="SM00089">
    <property type="entry name" value="PKD"/>
    <property type="match status" value="1"/>
</dbReference>
<dbReference type="SUPFAM" id="SSF81296">
    <property type="entry name" value="E set domains"/>
    <property type="match status" value="2"/>
</dbReference>
<dbReference type="InterPro" id="IPR024561">
    <property type="entry name" value="Pullul_strch_C"/>
</dbReference>
<dbReference type="InterPro" id="IPR017853">
    <property type="entry name" value="GH"/>
</dbReference>
<dbReference type="InterPro" id="IPR035986">
    <property type="entry name" value="PKD_dom_sf"/>
</dbReference>
<comment type="similarity">
    <text evidence="1">Belongs to the glycosyl hydrolase 13 family.</text>
</comment>
<dbReference type="InterPro" id="IPR004193">
    <property type="entry name" value="Glyco_hydro_13_N"/>
</dbReference>
<dbReference type="InterPro" id="IPR013780">
    <property type="entry name" value="Glyco_hydro_b"/>
</dbReference>